<keyword evidence="3" id="KW-1185">Reference proteome</keyword>
<dbReference type="InterPro" id="IPR000160">
    <property type="entry name" value="GGDEF_dom"/>
</dbReference>
<evidence type="ECO:0000313" key="2">
    <source>
        <dbReference type="EMBL" id="NNH24174.1"/>
    </source>
</evidence>
<dbReference type="Pfam" id="PF00990">
    <property type="entry name" value="GGDEF"/>
    <property type="match status" value="1"/>
</dbReference>
<sequence length="292" mass="30010">MAAGDSPQVVPDVDSDVAMAGAAARAAFPIDGYVGAPIRSAGGELFGTLCGFSPERLPDGAEEHRALLDVLAGLLSQILHAEALAERAAAREAELVRLATTDDLTGLATRAVLLDRLEHALALHRRDPRPLAVVVLDLDDFKDVNDTLGHAAGDELLLHLAQEWAPLVRPGDTLARLGGDEFALLVEGSGGAASVVRRLEAVLAGTYALTGTDLRVGVSAGVAHLGADDPTPTADELLARADAAMYAAKRAGKGAVVAHDAAVADAVAHLPRPTGVVRGAARDGDVRALSPR</sequence>
<dbReference type="AlphaFoldDB" id="A0A849BUV7"/>
<evidence type="ECO:0000313" key="3">
    <source>
        <dbReference type="Proteomes" id="UP000555552"/>
    </source>
</evidence>
<dbReference type="Proteomes" id="UP000555552">
    <property type="component" value="Unassembled WGS sequence"/>
</dbReference>
<dbReference type="PROSITE" id="PS50887">
    <property type="entry name" value="GGDEF"/>
    <property type="match status" value="1"/>
</dbReference>
<gene>
    <name evidence="2" type="ORF">HLB09_13945</name>
</gene>
<feature type="domain" description="GGDEF" evidence="1">
    <location>
        <begin position="129"/>
        <end position="261"/>
    </location>
</feature>
<evidence type="ECO:0000259" key="1">
    <source>
        <dbReference type="PROSITE" id="PS50887"/>
    </source>
</evidence>
<protein>
    <submittedName>
        <fullName evidence="2">GGDEF domain-containing protein</fullName>
    </submittedName>
</protein>
<dbReference type="InterPro" id="IPR043128">
    <property type="entry name" value="Rev_trsase/Diguanyl_cyclase"/>
</dbReference>
<dbReference type="Gene3D" id="3.30.70.270">
    <property type="match status" value="1"/>
</dbReference>
<dbReference type="EMBL" id="JABEMA010000275">
    <property type="protein sequence ID" value="NNH24174.1"/>
    <property type="molecule type" value="Genomic_DNA"/>
</dbReference>
<dbReference type="SMART" id="SM00267">
    <property type="entry name" value="GGDEF"/>
    <property type="match status" value="1"/>
</dbReference>
<dbReference type="Gene3D" id="3.30.450.40">
    <property type="match status" value="1"/>
</dbReference>
<accession>A0A849BUV7</accession>
<dbReference type="SUPFAM" id="SSF55073">
    <property type="entry name" value="Nucleotide cyclase"/>
    <property type="match status" value="1"/>
</dbReference>
<dbReference type="SUPFAM" id="SSF55781">
    <property type="entry name" value="GAF domain-like"/>
    <property type="match status" value="1"/>
</dbReference>
<dbReference type="InterPro" id="IPR052163">
    <property type="entry name" value="DGC-Regulatory_Protein"/>
</dbReference>
<dbReference type="InterPro" id="IPR029787">
    <property type="entry name" value="Nucleotide_cyclase"/>
</dbReference>
<dbReference type="NCBIfam" id="TIGR00254">
    <property type="entry name" value="GGDEF"/>
    <property type="match status" value="1"/>
</dbReference>
<reference evidence="2 3" key="1">
    <citation type="submission" date="2020-05" db="EMBL/GenBank/DDBJ databases">
        <title>MicrobeNet Type strains.</title>
        <authorList>
            <person name="Nicholson A.C."/>
        </authorList>
    </citation>
    <scope>NUCLEOTIDE SEQUENCE [LARGE SCALE GENOMIC DNA]</scope>
    <source>
        <strain evidence="2 3">JCM 14547</strain>
    </source>
</reference>
<organism evidence="2 3">
    <name type="scientific">Pseudokineococcus marinus</name>
    <dbReference type="NCBI Taxonomy" id="351215"/>
    <lineage>
        <taxon>Bacteria</taxon>
        <taxon>Bacillati</taxon>
        <taxon>Actinomycetota</taxon>
        <taxon>Actinomycetes</taxon>
        <taxon>Kineosporiales</taxon>
        <taxon>Kineosporiaceae</taxon>
        <taxon>Pseudokineococcus</taxon>
    </lineage>
</organism>
<comment type="caution">
    <text evidence="2">The sequence shown here is derived from an EMBL/GenBank/DDBJ whole genome shotgun (WGS) entry which is preliminary data.</text>
</comment>
<dbReference type="PANTHER" id="PTHR46663">
    <property type="entry name" value="DIGUANYLATE CYCLASE DGCT-RELATED"/>
    <property type="match status" value="1"/>
</dbReference>
<dbReference type="PANTHER" id="PTHR46663:SF4">
    <property type="entry name" value="DIGUANYLATE CYCLASE DGCT-RELATED"/>
    <property type="match status" value="1"/>
</dbReference>
<dbReference type="CDD" id="cd01949">
    <property type="entry name" value="GGDEF"/>
    <property type="match status" value="1"/>
</dbReference>
<proteinExistence type="predicted"/>
<dbReference type="InterPro" id="IPR029016">
    <property type="entry name" value="GAF-like_dom_sf"/>
</dbReference>
<name>A0A849BUV7_9ACTN</name>